<dbReference type="AlphaFoldDB" id="V8FSI8"/>
<comment type="caution">
    <text evidence="1">The sequence shown here is derived from an EMBL/GenBank/DDBJ whole genome shotgun (WGS) entry which is preliminary data.</text>
</comment>
<evidence type="ECO:0000313" key="2">
    <source>
        <dbReference type="Proteomes" id="UP000018766"/>
    </source>
</evidence>
<dbReference type="Proteomes" id="UP000018766">
    <property type="component" value="Unassembled WGS sequence"/>
</dbReference>
<organism evidence="1 2">
    <name type="scientific">Pelistega indica</name>
    <dbReference type="NCBI Taxonomy" id="1414851"/>
    <lineage>
        <taxon>Bacteria</taxon>
        <taxon>Pseudomonadati</taxon>
        <taxon>Pseudomonadota</taxon>
        <taxon>Betaproteobacteria</taxon>
        <taxon>Burkholderiales</taxon>
        <taxon>Alcaligenaceae</taxon>
        <taxon>Pelistega</taxon>
    </lineage>
</organism>
<evidence type="ECO:0000313" key="1">
    <source>
        <dbReference type="EMBL" id="ETD66856.1"/>
    </source>
</evidence>
<accession>V8FSI8</accession>
<dbReference type="EMBL" id="AYSV01000133">
    <property type="protein sequence ID" value="ETD66856.1"/>
    <property type="molecule type" value="Genomic_DNA"/>
</dbReference>
<protein>
    <submittedName>
        <fullName evidence="1">Uncharacterized protein</fullName>
    </submittedName>
</protein>
<dbReference type="RefSeq" id="WP_023953235.1">
    <property type="nucleotide sequence ID" value="NZ_AYSV01000133.1"/>
</dbReference>
<gene>
    <name evidence="1" type="ORF">V757_12140</name>
</gene>
<dbReference type="PATRIC" id="fig|1414851.3.peg.2531"/>
<keyword evidence="2" id="KW-1185">Reference proteome</keyword>
<reference evidence="1 2" key="1">
    <citation type="submission" date="2013-11" db="EMBL/GenBank/DDBJ databases">
        <title>Genomic analysis of Pelistega sp. HM-7.</title>
        <authorList>
            <person name="Kumbhare S.V."/>
            <person name="Shetty S.A."/>
            <person name="Sharma O."/>
            <person name="Dhotre D.P."/>
        </authorList>
    </citation>
    <scope>NUCLEOTIDE SEQUENCE [LARGE SCALE GENOMIC DNA]</scope>
    <source>
        <strain evidence="1 2">HM-7</strain>
    </source>
</reference>
<sequence>MNTAFIIPTAISDSSVPMHATEQCLQTIKSIEALPTLCGIGIVEYSAQPILAEFQEKLLDRTSFIAAYQRDDKINALANSITPLQSTTLSHIAGLAWFFGVCAVNNIFPQKTQIIVIEPGMTIDQTIFEQITSLQHQDKYIFAPPKSSTLSKDQTGGIFLQLNTQIWSLTSDKLEDIADVLNKSVHYTYERLLEHGHADLSHTLFKFINSSDIFFLKQLEQS</sequence>
<name>V8FSI8_9BURK</name>
<proteinExistence type="predicted"/>